<dbReference type="Pfam" id="PF07938">
    <property type="entry name" value="Fungal_lectin"/>
    <property type="match status" value="1"/>
</dbReference>
<feature type="compositionally biased region" description="Polar residues" evidence="2">
    <location>
        <begin position="17"/>
        <end position="32"/>
    </location>
</feature>
<proteinExistence type="inferred from homology"/>
<sequence>MGIHTFRSIHHPIHPDPQTNPQADPPTDTQTNPQADPLPNPPPRSIWWIVIPGTLLVFLIISLSFNGAFVGGRISIPKRHPPTLTTTLMKYSEARPIDNTFIGVTALEEFFTLNPQNRSLLVYNSAPNRLCLRNRTGTDPWNQNVVCIVGADPKRNTPLALLNWLGGHSIFYINAKGYLTSLDWIPRSSSWRFSTLADSKVTPHAESQLAVITWGNSTGVWIYYQDRDGQIRELGMDDWRDRTFHYGANGGVVGKVIIGSGIGSVRYVNGGLEAQVLFLTDEENGPIVQHMYQHQTWQTPESVNGTDEIKSTASISAATVRTQQGEVIMLAYVASNSYLVVQTRATNSTTYSAPKKVTEAMQITTGVVCVDIYGVPTVFLTNGSDLFEISGGNLAGNWTVTKL</sequence>
<dbReference type="Gene3D" id="2.120.10.70">
    <property type="entry name" value="Fucose-specific lectin"/>
    <property type="match status" value="1"/>
</dbReference>
<comment type="similarity">
    <text evidence="1">Belongs to the fungal fucose-specific lectin family.</text>
</comment>
<keyword evidence="3" id="KW-1133">Transmembrane helix</keyword>
<evidence type="ECO:0008006" key="6">
    <source>
        <dbReference type="Google" id="ProtNLM"/>
    </source>
</evidence>
<keyword evidence="5" id="KW-1185">Reference proteome</keyword>
<evidence type="ECO:0000256" key="3">
    <source>
        <dbReference type="SAM" id="Phobius"/>
    </source>
</evidence>
<dbReference type="EMBL" id="JAGHQM010000955">
    <property type="protein sequence ID" value="KAH0556972.1"/>
    <property type="molecule type" value="Genomic_DNA"/>
</dbReference>
<keyword evidence="3" id="KW-0472">Membrane</keyword>
<dbReference type="Proteomes" id="UP000750711">
    <property type="component" value="Unassembled WGS sequence"/>
</dbReference>
<comment type="caution">
    <text evidence="4">The sequence shown here is derived from an EMBL/GenBank/DDBJ whole genome shotgun (WGS) entry which is preliminary data.</text>
</comment>
<evidence type="ECO:0000256" key="1">
    <source>
        <dbReference type="ARBA" id="ARBA00009042"/>
    </source>
</evidence>
<feature type="transmembrane region" description="Helical" evidence="3">
    <location>
        <begin position="46"/>
        <end position="70"/>
    </location>
</feature>
<reference evidence="4" key="1">
    <citation type="submission" date="2021-03" db="EMBL/GenBank/DDBJ databases">
        <title>Comparative genomics and phylogenomic investigation of the class Geoglossomycetes provide insights into ecological specialization and systematics.</title>
        <authorList>
            <person name="Melie T."/>
            <person name="Pirro S."/>
            <person name="Miller A.N."/>
            <person name="Quandt A."/>
        </authorList>
    </citation>
    <scope>NUCLEOTIDE SEQUENCE</scope>
    <source>
        <strain evidence="4">CAQ_001_2017</strain>
    </source>
</reference>
<gene>
    <name evidence="4" type="ORF">GP486_005237</name>
</gene>
<dbReference type="AlphaFoldDB" id="A0A9P8RMK9"/>
<feature type="region of interest" description="Disordered" evidence="2">
    <location>
        <begin position="1"/>
        <end position="39"/>
    </location>
</feature>
<evidence type="ECO:0000313" key="5">
    <source>
        <dbReference type="Proteomes" id="UP000750711"/>
    </source>
</evidence>
<organism evidence="4 5">
    <name type="scientific">Trichoglossum hirsutum</name>
    <dbReference type="NCBI Taxonomy" id="265104"/>
    <lineage>
        <taxon>Eukaryota</taxon>
        <taxon>Fungi</taxon>
        <taxon>Dikarya</taxon>
        <taxon>Ascomycota</taxon>
        <taxon>Pezizomycotina</taxon>
        <taxon>Geoglossomycetes</taxon>
        <taxon>Geoglossales</taxon>
        <taxon>Geoglossaceae</taxon>
        <taxon>Trichoglossum</taxon>
    </lineage>
</organism>
<name>A0A9P8RMK9_9PEZI</name>
<dbReference type="InterPro" id="IPR012475">
    <property type="entry name" value="Fungal_lectin"/>
</dbReference>
<evidence type="ECO:0000256" key="2">
    <source>
        <dbReference type="SAM" id="MobiDB-lite"/>
    </source>
</evidence>
<dbReference type="SUPFAM" id="SSF89372">
    <property type="entry name" value="Fucose-specific lectin"/>
    <property type="match status" value="2"/>
</dbReference>
<evidence type="ECO:0000313" key="4">
    <source>
        <dbReference type="EMBL" id="KAH0556972.1"/>
    </source>
</evidence>
<accession>A0A9P8RMK9</accession>
<protein>
    <recommendedName>
        <fullName evidence="6">Fucose-specific lectin</fullName>
    </recommendedName>
</protein>
<keyword evidence="3" id="KW-0812">Transmembrane</keyword>